<dbReference type="AlphaFoldDB" id="A0A934R5H1"/>
<dbReference type="RefSeq" id="WP_200351534.1">
    <property type="nucleotide sequence ID" value="NZ_BAABHZ010000006.1"/>
</dbReference>
<accession>A0A934R5H1</accession>
<dbReference type="EMBL" id="JAENIK010000011">
    <property type="protein sequence ID" value="MBK1816601.1"/>
    <property type="molecule type" value="Genomic_DNA"/>
</dbReference>
<evidence type="ECO:0000256" key="2">
    <source>
        <dbReference type="SAM" id="SignalP"/>
    </source>
</evidence>
<proteinExistence type="predicted"/>
<name>A0A934R5H1_9BACT</name>
<keyword evidence="4" id="KW-1185">Reference proteome</keyword>
<organism evidence="3 4">
    <name type="scientific">Luteolibacter yonseiensis</name>
    <dbReference type="NCBI Taxonomy" id="1144680"/>
    <lineage>
        <taxon>Bacteria</taxon>
        <taxon>Pseudomonadati</taxon>
        <taxon>Verrucomicrobiota</taxon>
        <taxon>Verrucomicrobiia</taxon>
        <taxon>Verrucomicrobiales</taxon>
        <taxon>Verrucomicrobiaceae</taxon>
        <taxon>Luteolibacter</taxon>
    </lineage>
</organism>
<gene>
    <name evidence="3" type="ORF">JIN84_13325</name>
</gene>
<feature type="chain" id="PRO_5037189462" evidence="2">
    <location>
        <begin position="31"/>
        <end position="520"/>
    </location>
</feature>
<feature type="signal peptide" evidence="2">
    <location>
        <begin position="1"/>
        <end position="30"/>
    </location>
</feature>
<keyword evidence="1" id="KW-0175">Coiled coil</keyword>
<evidence type="ECO:0000313" key="3">
    <source>
        <dbReference type="EMBL" id="MBK1816601.1"/>
    </source>
</evidence>
<keyword evidence="2" id="KW-0732">Signal</keyword>
<feature type="coiled-coil region" evidence="1">
    <location>
        <begin position="255"/>
        <end position="285"/>
    </location>
</feature>
<evidence type="ECO:0000256" key="1">
    <source>
        <dbReference type="SAM" id="Coils"/>
    </source>
</evidence>
<comment type="caution">
    <text evidence="3">The sequence shown here is derived from an EMBL/GenBank/DDBJ whole genome shotgun (WGS) entry which is preliminary data.</text>
</comment>
<evidence type="ECO:0000313" key="4">
    <source>
        <dbReference type="Proteomes" id="UP000600139"/>
    </source>
</evidence>
<protein>
    <submittedName>
        <fullName evidence="3">Uncharacterized protein</fullName>
    </submittedName>
</protein>
<sequence length="520" mass="57010">MSRSRKFRKSIRHTAIAVCLILATALWLNHGTGDRQDSRPISGLKDGSAQTRASAIETEMLRRIEASPASDYPSLMRSILLVKDPRTQQSLIASLMRRWLETDMESFTAFLDDAEVEGEQIWSRLTPGFLASLDQLSPETAGSYQLRDLVTRIISRYAVSDPLKALAAARQHLTENNLDSALAAIATELVKVDPAAAIALVSEVRSMANRMDAATGVGLVIGETDPEFALSWVRSLALESEQAFALSAVLTGMTNRDVTRAAEEYQNSVEEMKEAFRERVLAEREASGTSTEEEYEGLTAEEILKAELAKPNPNLIYMEKAAYAIGSSLAQDSPQAALDWARSLDISQGRVVAMEAVFEEWAGSEPEAAFRNYLLEPARRPELMESIFGTWAAMDAAAASTAALSLVPGLERDFAVEGVARGRVEAGDSLEQIAGWSDELASASEKDRVRAVVASEASFDNPVFAWEQIRQMGNNAKRAELFGDVFPSLVENNPKVARSALSSIRLSQVETEYFETMLER</sequence>
<reference evidence="3" key="1">
    <citation type="submission" date="2021-01" db="EMBL/GenBank/DDBJ databases">
        <title>Modified the classification status of verrucomicrobia.</title>
        <authorList>
            <person name="Feng X."/>
        </authorList>
    </citation>
    <scope>NUCLEOTIDE SEQUENCE</scope>
    <source>
        <strain evidence="3">JCM 18052</strain>
    </source>
</reference>
<dbReference type="Proteomes" id="UP000600139">
    <property type="component" value="Unassembled WGS sequence"/>
</dbReference>